<name>A0A7X9FTE4_9DELT</name>
<dbReference type="SUPFAM" id="SSF52540">
    <property type="entry name" value="P-loop containing nucleoside triphosphate hydrolases"/>
    <property type="match status" value="1"/>
</dbReference>
<proteinExistence type="predicted"/>
<organism evidence="4 5">
    <name type="scientific">SAR324 cluster bacterium</name>
    <dbReference type="NCBI Taxonomy" id="2024889"/>
    <lineage>
        <taxon>Bacteria</taxon>
        <taxon>Deltaproteobacteria</taxon>
        <taxon>SAR324 cluster</taxon>
    </lineage>
</organism>
<dbReference type="GO" id="GO:0005524">
    <property type="term" value="F:ATP binding"/>
    <property type="evidence" value="ECO:0007669"/>
    <property type="project" value="UniProtKB-KW"/>
</dbReference>
<dbReference type="Pfam" id="PF01695">
    <property type="entry name" value="IstB_IS21"/>
    <property type="match status" value="1"/>
</dbReference>
<dbReference type="AlphaFoldDB" id="A0A7X9FTE4"/>
<evidence type="ECO:0000313" key="4">
    <source>
        <dbReference type="EMBL" id="NMC63832.1"/>
    </source>
</evidence>
<accession>A0A7X9FTE4</accession>
<dbReference type="NCBIfam" id="NF038214">
    <property type="entry name" value="IS21_help_AAA"/>
    <property type="match status" value="1"/>
</dbReference>
<dbReference type="InterPro" id="IPR027417">
    <property type="entry name" value="P-loop_NTPase"/>
</dbReference>
<keyword evidence="1" id="KW-0547">Nucleotide-binding</keyword>
<dbReference type="InterPro" id="IPR047661">
    <property type="entry name" value="IstB"/>
</dbReference>
<dbReference type="Proteomes" id="UP000524246">
    <property type="component" value="Unassembled WGS sequence"/>
</dbReference>
<feature type="domain" description="IstB-like ATP-binding" evidence="3">
    <location>
        <begin position="13"/>
        <end position="246"/>
    </location>
</feature>
<gene>
    <name evidence="4" type="ORF">GYA55_11775</name>
</gene>
<dbReference type="PANTHER" id="PTHR30050">
    <property type="entry name" value="CHROMOSOMAL REPLICATION INITIATOR PROTEIN DNAA"/>
    <property type="match status" value="1"/>
</dbReference>
<comment type="caution">
    <text evidence="4">The sequence shown here is derived from an EMBL/GenBank/DDBJ whole genome shotgun (WGS) entry which is preliminary data.</text>
</comment>
<dbReference type="PIRSF" id="PIRSF003073">
    <property type="entry name" value="DNAC_TnpB_IstB"/>
    <property type="match status" value="1"/>
</dbReference>
<reference evidence="4 5" key="1">
    <citation type="journal article" date="2020" name="Biotechnol. Biofuels">
        <title>New insights from the biogas microbiome by comprehensive genome-resolved metagenomics of nearly 1600 species originating from multiple anaerobic digesters.</title>
        <authorList>
            <person name="Campanaro S."/>
            <person name="Treu L."/>
            <person name="Rodriguez-R L.M."/>
            <person name="Kovalovszki A."/>
            <person name="Ziels R.M."/>
            <person name="Maus I."/>
            <person name="Zhu X."/>
            <person name="Kougias P.G."/>
            <person name="Basile A."/>
            <person name="Luo G."/>
            <person name="Schluter A."/>
            <person name="Konstantinidis K.T."/>
            <person name="Angelidaki I."/>
        </authorList>
    </citation>
    <scope>NUCLEOTIDE SEQUENCE [LARGE SCALE GENOMIC DNA]</scope>
    <source>
        <strain evidence="4">AS27yjCOA_65</strain>
    </source>
</reference>
<dbReference type="EMBL" id="JAAZON010000536">
    <property type="protein sequence ID" value="NMC63832.1"/>
    <property type="molecule type" value="Genomic_DNA"/>
</dbReference>
<evidence type="ECO:0000259" key="3">
    <source>
        <dbReference type="Pfam" id="PF01695"/>
    </source>
</evidence>
<dbReference type="InterPro" id="IPR028350">
    <property type="entry name" value="DNAC/IstB-like"/>
</dbReference>
<dbReference type="PANTHER" id="PTHR30050:SF4">
    <property type="entry name" value="ATP-BINDING PROTEIN RV3427C IN INSERTION SEQUENCE-RELATED"/>
    <property type="match status" value="1"/>
</dbReference>
<dbReference type="CDD" id="cd00009">
    <property type="entry name" value="AAA"/>
    <property type="match status" value="1"/>
</dbReference>
<sequence length="252" mass="28531">MTPDKLTTIRGYAKRLRLSGLTINAQDILLKAQKESPSYDDFLTLVLESEVKAREEKQRLLRLKAAKLPLAHNLDMYDHSISNGLSATQLNQLRELHWVEESFNLMLTGPCGVGKTFIASGLCADAIDKGYKAYFRNMDELLATLKLKNIVASAKREYKNLIAADVIVIDDLMNISVTREEGNLLFSFINSIYESTSFIITTNKSPAEWARALDDEVLATALLDRLLYKCELLQLEGKSYRMTNRKTIFNEN</sequence>
<evidence type="ECO:0000313" key="5">
    <source>
        <dbReference type="Proteomes" id="UP000524246"/>
    </source>
</evidence>
<evidence type="ECO:0000256" key="1">
    <source>
        <dbReference type="ARBA" id="ARBA00022741"/>
    </source>
</evidence>
<dbReference type="GO" id="GO:0006260">
    <property type="term" value="P:DNA replication"/>
    <property type="evidence" value="ECO:0007669"/>
    <property type="project" value="TreeGrafter"/>
</dbReference>
<dbReference type="Gene3D" id="3.40.50.300">
    <property type="entry name" value="P-loop containing nucleotide triphosphate hydrolases"/>
    <property type="match status" value="1"/>
</dbReference>
<dbReference type="InterPro" id="IPR002611">
    <property type="entry name" value="IstB_ATP-bd"/>
</dbReference>
<keyword evidence="2 4" id="KW-0067">ATP-binding</keyword>
<evidence type="ECO:0000256" key="2">
    <source>
        <dbReference type="ARBA" id="ARBA00022840"/>
    </source>
</evidence>
<protein>
    <submittedName>
        <fullName evidence="4">ATP-binding protein</fullName>
    </submittedName>
</protein>